<dbReference type="Pfam" id="PF16044">
    <property type="entry name" value="DUF4796_C"/>
    <property type="match status" value="1"/>
</dbReference>
<dbReference type="GeneTree" id="ENSGT00390000003839"/>
<dbReference type="Proteomes" id="UP000264820">
    <property type="component" value="Unplaced"/>
</dbReference>
<dbReference type="PANTHER" id="PTHR33963">
    <property type="entry name" value="MKRN2 OPPOSITE STRAND PROTEIN"/>
    <property type="match status" value="1"/>
</dbReference>
<dbReference type="Pfam" id="PF22795">
    <property type="entry name" value="DUF4796_N"/>
    <property type="match status" value="1"/>
</dbReference>
<protein>
    <submittedName>
        <fullName evidence="3">MKRN2 opposite strand, tandem duplicate 2</fullName>
    </submittedName>
</protein>
<accession>A0A3Q2Z0K3</accession>
<dbReference type="InterPro" id="IPR053922">
    <property type="entry name" value="MKRN2OS-like_N"/>
</dbReference>
<evidence type="ECO:0000259" key="1">
    <source>
        <dbReference type="Pfam" id="PF16044"/>
    </source>
</evidence>
<feature type="domain" description="MKRN2 opposite strand protein-like N-terminal" evidence="2">
    <location>
        <begin position="4"/>
        <end position="31"/>
    </location>
</feature>
<dbReference type="AlphaFoldDB" id="A0A3Q2Z0K3"/>
<organism evidence="3 4">
    <name type="scientific">Hippocampus comes</name>
    <name type="common">Tiger tail seahorse</name>
    <dbReference type="NCBI Taxonomy" id="109280"/>
    <lineage>
        <taxon>Eukaryota</taxon>
        <taxon>Metazoa</taxon>
        <taxon>Chordata</taxon>
        <taxon>Craniata</taxon>
        <taxon>Vertebrata</taxon>
        <taxon>Euteleostomi</taxon>
        <taxon>Actinopterygii</taxon>
        <taxon>Neopterygii</taxon>
        <taxon>Teleostei</taxon>
        <taxon>Neoteleostei</taxon>
        <taxon>Acanthomorphata</taxon>
        <taxon>Syngnathiaria</taxon>
        <taxon>Syngnathiformes</taxon>
        <taxon>Syngnathoidei</taxon>
        <taxon>Syngnathidae</taxon>
        <taxon>Hippocampus</taxon>
    </lineage>
</organism>
<evidence type="ECO:0000259" key="2">
    <source>
        <dbReference type="Pfam" id="PF22795"/>
    </source>
</evidence>
<keyword evidence="4" id="KW-1185">Reference proteome</keyword>
<proteinExistence type="predicted"/>
<reference evidence="3" key="2">
    <citation type="submission" date="2025-09" db="UniProtKB">
        <authorList>
            <consortium name="Ensembl"/>
        </authorList>
    </citation>
    <scope>IDENTIFICATION</scope>
</reference>
<reference evidence="3" key="1">
    <citation type="submission" date="2025-08" db="UniProtKB">
        <authorList>
            <consortium name="Ensembl"/>
        </authorList>
    </citation>
    <scope>IDENTIFICATION</scope>
</reference>
<evidence type="ECO:0000313" key="4">
    <source>
        <dbReference type="Proteomes" id="UP000264820"/>
    </source>
</evidence>
<dbReference type="PANTHER" id="PTHR33963:SF2">
    <property type="entry name" value="MKRN2 OPPOSITE STRAND PROTEIN"/>
    <property type="match status" value="1"/>
</dbReference>
<feature type="domain" description="MKRN2 opposite strand protein-like C-terminal" evidence="1">
    <location>
        <begin position="42"/>
        <end position="199"/>
    </location>
</feature>
<dbReference type="InterPro" id="IPR032016">
    <property type="entry name" value="MKRN2OS-like"/>
</dbReference>
<sequence>MEKPGVICVRHECLNNIFCFSMPPACPACGELLAGRRLREAPVSIPDPLGNGHKTTCCLLVIMTLLSFRGFDGTSELHTGISNTSGVVYNYTGRGILRDQSGWRACVIVPLVRPDTFHLLAQWDQYLERFSRRPLWDPTWHRYVHDTHNCLTFCVEFVNSVLAAEGLGRGPLSRDVLTRTLIAPAVSRACKYVALRRHIQHQRFYVAQRRPTTAT</sequence>
<dbReference type="OMA" id="YDFVVEF"/>
<dbReference type="Ensembl" id="ENSHCOT00000026677.1">
    <property type="protein sequence ID" value="ENSHCOP00000024902.1"/>
    <property type="gene ID" value="ENSHCOG00000014625.1"/>
</dbReference>
<name>A0A3Q2Z0K3_HIPCM</name>
<dbReference type="InterPro" id="IPR053921">
    <property type="entry name" value="MKRN2OS-like_C"/>
</dbReference>
<evidence type="ECO:0000313" key="3">
    <source>
        <dbReference type="Ensembl" id="ENSHCOP00000024902.1"/>
    </source>
</evidence>